<accession>A0A1Z3HS00</accession>
<dbReference type="Pfam" id="PF13231">
    <property type="entry name" value="PMT_2"/>
    <property type="match status" value="1"/>
</dbReference>
<keyword evidence="7 8" id="KW-0472">Membrane</keyword>
<dbReference type="AlphaFoldDB" id="A0A1Z3HS00"/>
<keyword evidence="11" id="KW-1185">Reference proteome</keyword>
<dbReference type="EMBL" id="CP021983">
    <property type="protein sequence ID" value="ASC73079.1"/>
    <property type="molecule type" value="Genomic_DNA"/>
</dbReference>
<dbReference type="GO" id="GO:0005886">
    <property type="term" value="C:plasma membrane"/>
    <property type="evidence" value="ECO:0007669"/>
    <property type="project" value="UniProtKB-SubCell"/>
</dbReference>
<evidence type="ECO:0000256" key="6">
    <source>
        <dbReference type="ARBA" id="ARBA00022989"/>
    </source>
</evidence>
<feature type="transmembrane region" description="Helical" evidence="8">
    <location>
        <begin position="251"/>
        <end position="271"/>
    </location>
</feature>
<evidence type="ECO:0000313" key="10">
    <source>
        <dbReference type="EMBL" id="ASC73079.1"/>
    </source>
</evidence>
<evidence type="ECO:0000313" key="11">
    <source>
        <dbReference type="Proteomes" id="UP000191901"/>
    </source>
</evidence>
<keyword evidence="5 8" id="KW-0812">Transmembrane</keyword>
<gene>
    <name evidence="10" type="ORF">XM38_040410</name>
</gene>
<evidence type="ECO:0000256" key="3">
    <source>
        <dbReference type="ARBA" id="ARBA00022676"/>
    </source>
</evidence>
<feature type="transmembrane region" description="Helical" evidence="8">
    <location>
        <begin position="283"/>
        <end position="304"/>
    </location>
</feature>
<evidence type="ECO:0000256" key="1">
    <source>
        <dbReference type="ARBA" id="ARBA00004651"/>
    </source>
</evidence>
<evidence type="ECO:0000256" key="4">
    <source>
        <dbReference type="ARBA" id="ARBA00022679"/>
    </source>
</evidence>
<feature type="transmembrane region" description="Helical" evidence="8">
    <location>
        <begin position="161"/>
        <end position="190"/>
    </location>
</feature>
<evidence type="ECO:0000256" key="5">
    <source>
        <dbReference type="ARBA" id="ARBA00022692"/>
    </source>
</evidence>
<feature type="transmembrane region" description="Helical" evidence="8">
    <location>
        <begin position="202"/>
        <end position="223"/>
    </location>
</feature>
<keyword evidence="6 8" id="KW-1133">Transmembrane helix</keyword>
<dbReference type="InterPro" id="IPR050297">
    <property type="entry name" value="LipidA_mod_glycosyltrf_83"/>
</dbReference>
<dbReference type="PANTHER" id="PTHR33908:SF11">
    <property type="entry name" value="MEMBRANE PROTEIN"/>
    <property type="match status" value="1"/>
</dbReference>
<name>A0A1Z3HS00_9CYAN</name>
<dbReference type="RefSeq" id="WP_080809950.1">
    <property type="nucleotide sequence ID" value="NZ_CP021983.2"/>
</dbReference>
<reference evidence="10 11" key="1">
    <citation type="journal article" date="2016" name="Biochim. Biophys. Acta">
        <title>Characterization of red-shifted phycobilisomes isolated from the chlorophyll f-containing cyanobacterium Halomicronema hongdechloris.</title>
        <authorList>
            <person name="Li Y."/>
            <person name="Lin Y."/>
            <person name="Garvey C.J."/>
            <person name="Birch D."/>
            <person name="Corkery R.W."/>
            <person name="Loughlin P.C."/>
            <person name="Scheer H."/>
            <person name="Willows R.D."/>
            <person name="Chen M."/>
        </authorList>
    </citation>
    <scope>NUCLEOTIDE SEQUENCE [LARGE SCALE GENOMIC DNA]</scope>
    <source>
        <strain evidence="10 11">C2206</strain>
    </source>
</reference>
<feature type="transmembrane region" description="Helical" evidence="8">
    <location>
        <begin position="310"/>
        <end position="331"/>
    </location>
</feature>
<dbReference type="PANTHER" id="PTHR33908">
    <property type="entry name" value="MANNOSYLTRANSFERASE YKCB-RELATED"/>
    <property type="match status" value="1"/>
</dbReference>
<feature type="transmembrane region" description="Helical" evidence="8">
    <location>
        <begin position="12"/>
        <end position="31"/>
    </location>
</feature>
<feature type="transmembrane region" description="Helical" evidence="8">
    <location>
        <begin position="352"/>
        <end position="374"/>
    </location>
</feature>
<keyword evidence="4" id="KW-0808">Transferase</keyword>
<comment type="subcellular location">
    <subcellularLocation>
        <location evidence="1">Cell membrane</location>
        <topology evidence="1">Multi-pass membrane protein</topology>
    </subcellularLocation>
</comment>
<evidence type="ECO:0000256" key="7">
    <source>
        <dbReference type="ARBA" id="ARBA00023136"/>
    </source>
</evidence>
<evidence type="ECO:0000256" key="8">
    <source>
        <dbReference type="SAM" id="Phobius"/>
    </source>
</evidence>
<evidence type="ECO:0000259" key="9">
    <source>
        <dbReference type="Pfam" id="PF13231"/>
    </source>
</evidence>
<keyword evidence="3" id="KW-0328">Glycosyltransferase</keyword>
<protein>
    <recommendedName>
        <fullName evidence="9">Glycosyltransferase RgtA/B/C/D-like domain-containing protein</fullName>
    </recommendedName>
</protein>
<feature type="transmembrane region" description="Helical" evidence="8">
    <location>
        <begin position="73"/>
        <end position="93"/>
    </location>
</feature>
<dbReference type="KEGG" id="hhg:XM38_040410"/>
<keyword evidence="2" id="KW-1003">Cell membrane</keyword>
<dbReference type="InterPro" id="IPR038731">
    <property type="entry name" value="RgtA/B/C-like"/>
</dbReference>
<feature type="domain" description="Glycosyltransferase RgtA/B/C/D-like" evidence="9">
    <location>
        <begin position="52"/>
        <end position="221"/>
    </location>
</feature>
<dbReference type="OrthoDB" id="9811222at2"/>
<dbReference type="GO" id="GO:0016763">
    <property type="term" value="F:pentosyltransferase activity"/>
    <property type="evidence" value="ECO:0007669"/>
    <property type="project" value="TreeGrafter"/>
</dbReference>
<proteinExistence type="predicted"/>
<organism evidence="10 11">
    <name type="scientific">Halomicronema hongdechloris C2206</name>
    <dbReference type="NCBI Taxonomy" id="1641165"/>
    <lineage>
        <taxon>Bacteria</taxon>
        <taxon>Bacillati</taxon>
        <taxon>Cyanobacteriota</taxon>
        <taxon>Cyanophyceae</taxon>
        <taxon>Nodosilineales</taxon>
        <taxon>Nodosilineaceae</taxon>
        <taxon>Halomicronema</taxon>
    </lineage>
</organism>
<evidence type="ECO:0000256" key="2">
    <source>
        <dbReference type="ARBA" id="ARBA00022475"/>
    </source>
</evidence>
<dbReference type="GO" id="GO:0009103">
    <property type="term" value="P:lipopolysaccharide biosynthetic process"/>
    <property type="evidence" value="ECO:0007669"/>
    <property type="project" value="UniProtKB-ARBA"/>
</dbReference>
<feature type="transmembrane region" description="Helical" evidence="8">
    <location>
        <begin position="105"/>
        <end position="127"/>
    </location>
</feature>
<dbReference type="Proteomes" id="UP000191901">
    <property type="component" value="Chromosome"/>
</dbReference>
<sequence length="533" mass="60055">MGALPSSLGRWGGLCLTAMLGLRLLFWGLAFPNPDEAYYWLWGQHLDWSYYDHPPWQAWSQALSTALWGRSTWALRWPNLISNGLLLLGYWRINRYLYGYRGRERFWLTLMLLGASPLFFLFLALAWPDHWLVTFSVWAGYLWVRFLDGYLADGRGATWRLYGAAFSVGAAGLCKYTAVLVPLAGLALVVRERQCWPLLRDRRLYGAGAIALLCLSPILIWNLQHDFFSFRYYLDRSTTSTGFAIQPLQPLGFWLLSGLILSPLLAWRLWRTWRQPPPTTASLYGRFAGWLFGLSTGGFSLLALVAPVLYYWNILAYPLWLPLLAGAWLVRQDHVLPAKRASWPRSLLVTQLLGLAAATLLVIHYTVMPLTAWLGTADNDSAALYGWQSLARAVQAQAAQLSDGDQPPLWLTTDYRSAAALAYALNDPSVMALSGRLDQFDFWYDRDALQGRNAVLLGETWHPICPSHQAFFQQTSRPDSLTVERWGQPIQTYGLLRGTGFQAGPSDEYPLLATYPLAFSSDGEVCRSAPVAP</sequence>